<organism evidence="2 3">
    <name type="scientific">Thauera mechernichensis</name>
    <dbReference type="NCBI Taxonomy" id="82788"/>
    <lineage>
        <taxon>Bacteria</taxon>
        <taxon>Pseudomonadati</taxon>
        <taxon>Pseudomonadota</taxon>
        <taxon>Betaproteobacteria</taxon>
        <taxon>Rhodocyclales</taxon>
        <taxon>Zoogloeaceae</taxon>
        <taxon>Thauera</taxon>
    </lineage>
</organism>
<dbReference type="PANTHER" id="PTHR21015">
    <property type="entry name" value="UDP-N-ACETYLGLUCOSAMINE--N-ACETYLMURAMYL-(PENTAPEPTIDE) PYROPHOSPHORYL-UNDECAPRENOL N-ACETYLGLUCOSAMINE TRANSFERASE 1"/>
    <property type="match status" value="1"/>
</dbReference>
<evidence type="ECO:0000313" key="2">
    <source>
        <dbReference type="EMBL" id="MFD1265302.1"/>
    </source>
</evidence>
<gene>
    <name evidence="2" type="ORF">ACFQ4M_17155</name>
</gene>
<reference evidence="3" key="1">
    <citation type="journal article" date="2019" name="Int. J. Syst. Evol. Microbiol.">
        <title>The Global Catalogue of Microorganisms (GCM) 10K type strain sequencing project: providing services to taxonomists for standard genome sequencing and annotation.</title>
        <authorList>
            <consortium name="The Broad Institute Genomics Platform"/>
            <consortium name="The Broad Institute Genome Sequencing Center for Infectious Disease"/>
            <person name="Wu L."/>
            <person name="Ma J."/>
        </authorList>
    </citation>
    <scope>NUCLEOTIDE SEQUENCE [LARGE SCALE GENOMIC DNA]</scope>
    <source>
        <strain evidence="3">CCUG 48884</strain>
    </source>
</reference>
<evidence type="ECO:0000313" key="3">
    <source>
        <dbReference type="Proteomes" id="UP001597158"/>
    </source>
</evidence>
<accession>A0ABW3WI04</accession>
<dbReference type="RefSeq" id="WP_277834264.1">
    <property type="nucleotide sequence ID" value="NZ_JARQZE010000012.1"/>
</dbReference>
<proteinExistence type="predicted"/>
<name>A0ABW3WI04_9RHOO</name>
<keyword evidence="3" id="KW-1185">Reference proteome</keyword>
<sequence>MPDHTLQSVLLLAEGSTLAHVGRPLLVARLLHSHGIRVTLARPPAYSWMTRDEPFTVVDLHTQPPAEFARRLDAGQPLYDLETLEAYVTADRALLSGLRPDVVVGDFRLSLSVSARLEGIPYVTLCDAYWSPEAPLEPALPVFPWTRFAPIQLAQAVFQRVAPLAFRIHARPMERLRRRHGLGSLGHDLRLCYTDADLRLFANPRALFPKVHEHAGAAFIGPLAWSPAGEGELAALKQDGRPLVYVTMGSSGSPAVLAALLPALERFDCDIVLTTAGKPLPMGLDTGRARIFDYLPGDRVCAQASLVICNGGSPTTNQALSHGVPVLGIARNMDQFLNMRAIEDFGAGLLMRADRVSPVLAATTLRALLTHPGFTQRARDLRDTEQGITAGAADSLVGHLTSLTGATG</sequence>
<comment type="caution">
    <text evidence="2">The sequence shown here is derived from an EMBL/GenBank/DDBJ whole genome shotgun (WGS) entry which is preliminary data.</text>
</comment>
<protein>
    <submittedName>
        <fullName evidence="2">Glycosyltransferase</fullName>
    </submittedName>
</protein>
<dbReference type="PANTHER" id="PTHR21015:SF22">
    <property type="entry name" value="GLYCOSYLTRANSFERASE"/>
    <property type="match status" value="1"/>
</dbReference>
<dbReference type="Proteomes" id="UP001597158">
    <property type="component" value="Unassembled WGS sequence"/>
</dbReference>
<dbReference type="SUPFAM" id="SSF53756">
    <property type="entry name" value="UDP-Glycosyltransferase/glycogen phosphorylase"/>
    <property type="match status" value="1"/>
</dbReference>
<dbReference type="EMBL" id="JBHTMC010000032">
    <property type="protein sequence ID" value="MFD1265302.1"/>
    <property type="molecule type" value="Genomic_DNA"/>
</dbReference>
<feature type="domain" description="Erythromycin biosynthesis protein CIII-like C-terminal" evidence="1">
    <location>
        <begin position="260"/>
        <end position="384"/>
    </location>
</feature>
<dbReference type="Gene3D" id="3.40.50.2000">
    <property type="entry name" value="Glycogen Phosphorylase B"/>
    <property type="match status" value="2"/>
</dbReference>
<dbReference type="Pfam" id="PF06722">
    <property type="entry name" value="EryCIII-like_C"/>
    <property type="match status" value="1"/>
</dbReference>
<evidence type="ECO:0000259" key="1">
    <source>
        <dbReference type="Pfam" id="PF06722"/>
    </source>
</evidence>
<dbReference type="InterPro" id="IPR010610">
    <property type="entry name" value="EryCIII-like_C"/>
</dbReference>